<evidence type="ECO:0000259" key="1">
    <source>
        <dbReference type="Pfam" id="PF13649"/>
    </source>
</evidence>
<evidence type="ECO:0000313" key="3">
    <source>
        <dbReference type="Proteomes" id="UP001153328"/>
    </source>
</evidence>
<reference evidence="2" key="1">
    <citation type="submission" date="2021-06" db="EMBL/GenBank/DDBJ databases">
        <authorList>
            <person name="Arsene-Ploetze F."/>
        </authorList>
    </citation>
    <scope>NUCLEOTIDE SEQUENCE</scope>
    <source>
        <strain evidence="2">SBRY1</strain>
    </source>
</reference>
<dbReference type="SUPFAM" id="SSF53335">
    <property type="entry name" value="S-adenosyl-L-methionine-dependent methyltransferases"/>
    <property type="match status" value="1"/>
</dbReference>
<gene>
    <name evidence="2" type="ORF">SBRY_60118</name>
</gene>
<comment type="caution">
    <text evidence="2">The sequence shown here is derived from an EMBL/GenBank/DDBJ whole genome shotgun (WGS) entry which is preliminary data.</text>
</comment>
<dbReference type="Proteomes" id="UP001153328">
    <property type="component" value="Unassembled WGS sequence"/>
</dbReference>
<dbReference type="GO" id="GO:0032259">
    <property type="term" value="P:methylation"/>
    <property type="evidence" value="ECO:0007669"/>
    <property type="project" value="UniProtKB-KW"/>
</dbReference>
<keyword evidence="2" id="KW-0489">Methyltransferase</keyword>
<sequence>MTAVTAALAAETGWSADPYAWAIARGSGPLFLRRTDGWLLPLDVERWCAPPDAADRTLLHRCRGPVLDIGCGPGRLVAELAADGVPVLGLDVSPAAVAHTQRSGGPVLCRSVFEPLPAEGRWGTALLADGNIGIGGDPCALLHRVRRLVAPGGRLLAEAAPYDVDERLTVRVEDAHGRRGGDFPWARLGAGALAAAAAATGWVVEEEWSAAGRRFLALGSAAAGRVSGRQLLPSPATYGRGSQR</sequence>
<dbReference type="InterPro" id="IPR029063">
    <property type="entry name" value="SAM-dependent_MTases_sf"/>
</dbReference>
<dbReference type="EMBL" id="CAJVAX010000020">
    <property type="protein sequence ID" value="CAG7653357.1"/>
    <property type="molecule type" value="Genomic_DNA"/>
</dbReference>
<dbReference type="InterPro" id="IPR041698">
    <property type="entry name" value="Methyltransf_25"/>
</dbReference>
<protein>
    <submittedName>
        <fullName evidence="2">Methyltransferase domain-containing protein</fullName>
    </submittedName>
</protein>
<keyword evidence="2" id="KW-0808">Transferase</keyword>
<dbReference type="GO" id="GO:0008168">
    <property type="term" value="F:methyltransferase activity"/>
    <property type="evidence" value="ECO:0007669"/>
    <property type="project" value="UniProtKB-KW"/>
</dbReference>
<name>A0A9W4H5E7_9ACTN</name>
<evidence type="ECO:0000313" key="2">
    <source>
        <dbReference type="EMBL" id="CAG7653357.1"/>
    </source>
</evidence>
<proteinExistence type="predicted"/>
<organism evidence="2 3">
    <name type="scientific">Actinacidiphila bryophytorum</name>
    <dbReference type="NCBI Taxonomy" id="1436133"/>
    <lineage>
        <taxon>Bacteria</taxon>
        <taxon>Bacillati</taxon>
        <taxon>Actinomycetota</taxon>
        <taxon>Actinomycetes</taxon>
        <taxon>Kitasatosporales</taxon>
        <taxon>Streptomycetaceae</taxon>
        <taxon>Actinacidiphila</taxon>
    </lineage>
</organism>
<dbReference type="Pfam" id="PF13649">
    <property type="entry name" value="Methyltransf_25"/>
    <property type="match status" value="1"/>
</dbReference>
<dbReference type="Gene3D" id="3.40.50.150">
    <property type="entry name" value="Vaccinia Virus protein VP39"/>
    <property type="match status" value="1"/>
</dbReference>
<keyword evidence="3" id="KW-1185">Reference proteome</keyword>
<accession>A0A9W4H5E7</accession>
<feature type="domain" description="Methyltransferase" evidence="1">
    <location>
        <begin position="66"/>
        <end position="153"/>
    </location>
</feature>
<dbReference type="AlphaFoldDB" id="A0A9W4H5E7"/>
<dbReference type="CDD" id="cd02440">
    <property type="entry name" value="AdoMet_MTases"/>
    <property type="match status" value="1"/>
</dbReference>